<evidence type="ECO:0000313" key="3">
    <source>
        <dbReference type="Proteomes" id="UP000620124"/>
    </source>
</evidence>
<accession>A0A8H6Y8R4</accession>
<dbReference type="EMBL" id="JACAZI010000008">
    <property type="protein sequence ID" value="KAF7353899.1"/>
    <property type="molecule type" value="Genomic_DNA"/>
</dbReference>
<gene>
    <name evidence="2" type="ORF">MVEN_01075800</name>
</gene>
<sequence>MKAGGKGKQPKRFLDHSAALGLAESIADIQEHKSHIKVEKHQLAQIGQSRPERSPRISESKAKLKETKALIAAQRSESKKARTKRRKSLNKSTLALPRDASAAPLAKKKRVSFA</sequence>
<evidence type="ECO:0000313" key="2">
    <source>
        <dbReference type="EMBL" id="KAF7353899.1"/>
    </source>
</evidence>
<organism evidence="2 3">
    <name type="scientific">Mycena venus</name>
    <dbReference type="NCBI Taxonomy" id="2733690"/>
    <lineage>
        <taxon>Eukaryota</taxon>
        <taxon>Fungi</taxon>
        <taxon>Dikarya</taxon>
        <taxon>Basidiomycota</taxon>
        <taxon>Agaricomycotina</taxon>
        <taxon>Agaricomycetes</taxon>
        <taxon>Agaricomycetidae</taxon>
        <taxon>Agaricales</taxon>
        <taxon>Marasmiineae</taxon>
        <taxon>Mycenaceae</taxon>
        <taxon>Mycena</taxon>
    </lineage>
</organism>
<feature type="compositionally biased region" description="Basic and acidic residues" evidence="1">
    <location>
        <begin position="50"/>
        <end position="68"/>
    </location>
</feature>
<protein>
    <submittedName>
        <fullName evidence="2">Uncharacterized protein</fullName>
    </submittedName>
</protein>
<evidence type="ECO:0000256" key="1">
    <source>
        <dbReference type="SAM" id="MobiDB-lite"/>
    </source>
</evidence>
<proteinExistence type="predicted"/>
<dbReference type="AlphaFoldDB" id="A0A8H6Y8R4"/>
<name>A0A8H6Y8R4_9AGAR</name>
<keyword evidence="3" id="KW-1185">Reference proteome</keyword>
<feature type="region of interest" description="Disordered" evidence="1">
    <location>
        <begin position="42"/>
        <end position="114"/>
    </location>
</feature>
<comment type="caution">
    <text evidence="2">The sequence shown here is derived from an EMBL/GenBank/DDBJ whole genome shotgun (WGS) entry which is preliminary data.</text>
</comment>
<dbReference type="Proteomes" id="UP000620124">
    <property type="component" value="Unassembled WGS sequence"/>
</dbReference>
<reference evidence="2" key="1">
    <citation type="submission" date="2020-05" db="EMBL/GenBank/DDBJ databases">
        <title>Mycena genomes resolve the evolution of fungal bioluminescence.</title>
        <authorList>
            <person name="Tsai I.J."/>
        </authorList>
    </citation>
    <scope>NUCLEOTIDE SEQUENCE</scope>
    <source>
        <strain evidence="2">CCC161011</strain>
    </source>
</reference>
<dbReference type="OrthoDB" id="2620452at2759"/>